<accession>A0ABV7ETV6</accession>
<dbReference type="InterPro" id="IPR001915">
    <property type="entry name" value="Peptidase_M48"/>
</dbReference>
<organism evidence="14 15">
    <name type="scientific">Salinisphaera aquimarina</name>
    <dbReference type="NCBI Taxonomy" id="2094031"/>
    <lineage>
        <taxon>Bacteria</taxon>
        <taxon>Pseudomonadati</taxon>
        <taxon>Pseudomonadota</taxon>
        <taxon>Gammaproteobacteria</taxon>
        <taxon>Salinisphaerales</taxon>
        <taxon>Salinisphaeraceae</taxon>
        <taxon>Salinisphaera</taxon>
    </lineage>
</organism>
<dbReference type="InterPro" id="IPR050083">
    <property type="entry name" value="HtpX_protease"/>
</dbReference>
<dbReference type="InterPro" id="IPR022919">
    <property type="entry name" value="Pept_M48_protease_HtpX"/>
</dbReference>
<evidence type="ECO:0000313" key="15">
    <source>
        <dbReference type="Proteomes" id="UP001595462"/>
    </source>
</evidence>
<dbReference type="EMBL" id="JBHRSS010000007">
    <property type="protein sequence ID" value="MFC3105220.1"/>
    <property type="molecule type" value="Genomic_DNA"/>
</dbReference>
<comment type="caution">
    <text evidence="14">The sequence shown here is derived from an EMBL/GenBank/DDBJ whole genome shotgun (WGS) entry which is preliminary data.</text>
</comment>
<keyword evidence="3 12" id="KW-1003">Cell membrane</keyword>
<keyword evidence="6 12" id="KW-0479">Metal-binding</keyword>
<evidence type="ECO:0000256" key="3">
    <source>
        <dbReference type="ARBA" id="ARBA00022475"/>
    </source>
</evidence>
<dbReference type="EC" id="3.4.24.-" evidence="12"/>
<evidence type="ECO:0000256" key="1">
    <source>
        <dbReference type="ARBA" id="ARBA00004651"/>
    </source>
</evidence>
<evidence type="ECO:0000256" key="11">
    <source>
        <dbReference type="ARBA" id="ARBA00023136"/>
    </source>
</evidence>
<dbReference type="CDD" id="cd07336">
    <property type="entry name" value="M48B_HtpX_like"/>
    <property type="match status" value="1"/>
</dbReference>
<feature type="binding site" evidence="12">
    <location>
        <position position="130"/>
    </location>
    <ligand>
        <name>Zn(2+)</name>
        <dbReference type="ChEBI" id="CHEBI:29105"/>
        <note>catalytic</note>
    </ligand>
</feature>
<evidence type="ECO:0000259" key="13">
    <source>
        <dbReference type="Pfam" id="PF01435"/>
    </source>
</evidence>
<evidence type="ECO:0000256" key="12">
    <source>
        <dbReference type="HAMAP-Rule" id="MF_00188"/>
    </source>
</evidence>
<sequence>MNALRTTLLLAGLTVLLVLIGNALGGTGGMLIALIFAAVMNFGSYWYSDRMVLKMHGAKRVDANQAPELYRAVQELSRRAKLPMPAVYIMESDTPNAFATGRNPEHAAVAATSGLLRIMNRDELYGVLAHELAHVRHRDTLISAIAATFAGAIAMIANMAQWAMIFGGFRGNNNDSGGGGLIGGLAMMILAPLAASVIQMAVSRSREYGADAGGAEIAGNPMGLASALRKLEQANRAQPMASAAHNPSTAHMFIVNPLSGVNLGKLFSTHPSTEERIKRLEAMVGRM</sequence>
<evidence type="ECO:0000256" key="4">
    <source>
        <dbReference type="ARBA" id="ARBA00022670"/>
    </source>
</evidence>
<dbReference type="GO" id="GO:0008237">
    <property type="term" value="F:metallopeptidase activity"/>
    <property type="evidence" value="ECO:0007669"/>
    <property type="project" value="UniProtKB-KW"/>
</dbReference>
<keyword evidence="8 12" id="KW-0862">Zinc</keyword>
<gene>
    <name evidence="12 14" type="primary">htpX</name>
    <name evidence="14" type="ORF">ACFOSU_15160</name>
</gene>
<keyword evidence="15" id="KW-1185">Reference proteome</keyword>
<evidence type="ECO:0000256" key="6">
    <source>
        <dbReference type="ARBA" id="ARBA00022723"/>
    </source>
</evidence>
<dbReference type="HAMAP" id="MF_00188">
    <property type="entry name" value="Pept_M48_protease_HtpX"/>
    <property type="match status" value="1"/>
</dbReference>
<evidence type="ECO:0000313" key="14">
    <source>
        <dbReference type="EMBL" id="MFC3105220.1"/>
    </source>
</evidence>
<dbReference type="PANTHER" id="PTHR43221:SF1">
    <property type="entry name" value="PROTEASE HTPX"/>
    <property type="match status" value="1"/>
</dbReference>
<keyword evidence="9 12" id="KW-1133">Transmembrane helix</keyword>
<comment type="similarity">
    <text evidence="2 12">Belongs to the peptidase M48B family.</text>
</comment>
<name>A0ABV7ETV6_9GAMM</name>
<evidence type="ECO:0000256" key="7">
    <source>
        <dbReference type="ARBA" id="ARBA00022801"/>
    </source>
</evidence>
<feature type="domain" description="Peptidase M48" evidence="13">
    <location>
        <begin position="65"/>
        <end position="283"/>
    </location>
</feature>
<evidence type="ECO:0000256" key="8">
    <source>
        <dbReference type="ARBA" id="ARBA00022833"/>
    </source>
</evidence>
<evidence type="ECO:0000256" key="2">
    <source>
        <dbReference type="ARBA" id="ARBA00009779"/>
    </source>
</evidence>
<evidence type="ECO:0000256" key="10">
    <source>
        <dbReference type="ARBA" id="ARBA00023049"/>
    </source>
</evidence>
<feature type="transmembrane region" description="Helical" evidence="12">
    <location>
        <begin position="7"/>
        <end position="24"/>
    </location>
</feature>
<feature type="binding site" evidence="12">
    <location>
        <position position="134"/>
    </location>
    <ligand>
        <name>Zn(2+)</name>
        <dbReference type="ChEBI" id="CHEBI:29105"/>
        <note>catalytic</note>
    </ligand>
</feature>
<feature type="active site" evidence="12">
    <location>
        <position position="131"/>
    </location>
</feature>
<feature type="binding site" evidence="12">
    <location>
        <position position="207"/>
    </location>
    <ligand>
        <name>Zn(2+)</name>
        <dbReference type="ChEBI" id="CHEBI:29105"/>
        <note>catalytic</note>
    </ligand>
</feature>
<dbReference type="Proteomes" id="UP001595462">
    <property type="component" value="Unassembled WGS sequence"/>
</dbReference>
<protein>
    <recommendedName>
        <fullName evidence="12">Protease HtpX</fullName>
        <ecNumber evidence="12">3.4.24.-</ecNumber>
    </recommendedName>
    <alternativeName>
        <fullName evidence="12">Heat shock protein HtpX</fullName>
    </alternativeName>
</protein>
<keyword evidence="7 12" id="KW-0378">Hydrolase</keyword>
<keyword evidence="4 12" id="KW-0645">Protease</keyword>
<dbReference type="PANTHER" id="PTHR43221">
    <property type="entry name" value="PROTEASE HTPX"/>
    <property type="match status" value="1"/>
</dbReference>
<reference evidence="15" key="1">
    <citation type="journal article" date="2019" name="Int. J. Syst. Evol. Microbiol.">
        <title>The Global Catalogue of Microorganisms (GCM) 10K type strain sequencing project: providing services to taxonomists for standard genome sequencing and annotation.</title>
        <authorList>
            <consortium name="The Broad Institute Genomics Platform"/>
            <consortium name="The Broad Institute Genome Sequencing Center for Infectious Disease"/>
            <person name="Wu L."/>
            <person name="Ma J."/>
        </authorList>
    </citation>
    <scope>NUCLEOTIDE SEQUENCE [LARGE SCALE GENOMIC DNA]</scope>
    <source>
        <strain evidence="15">KCTC 52640</strain>
    </source>
</reference>
<keyword evidence="10 12" id="KW-0482">Metalloprotease</keyword>
<keyword evidence="5 12" id="KW-0812">Transmembrane</keyword>
<proteinExistence type="inferred from homology"/>
<keyword evidence="12" id="KW-0346">Stress response</keyword>
<evidence type="ECO:0000256" key="9">
    <source>
        <dbReference type="ARBA" id="ARBA00022989"/>
    </source>
</evidence>
<dbReference type="Pfam" id="PF01435">
    <property type="entry name" value="Peptidase_M48"/>
    <property type="match status" value="1"/>
</dbReference>
<feature type="transmembrane region" description="Helical" evidence="12">
    <location>
        <begin position="30"/>
        <end position="47"/>
    </location>
</feature>
<feature type="transmembrane region" description="Helical" evidence="12">
    <location>
        <begin position="141"/>
        <end position="165"/>
    </location>
</feature>
<dbReference type="NCBIfam" id="NF002826">
    <property type="entry name" value="PRK03001.1"/>
    <property type="match status" value="1"/>
</dbReference>
<dbReference type="Gene3D" id="3.30.2010.10">
    <property type="entry name" value="Metalloproteases ('zincins'), catalytic domain"/>
    <property type="match status" value="1"/>
</dbReference>
<comment type="cofactor">
    <cofactor evidence="12">
        <name>Zn(2+)</name>
        <dbReference type="ChEBI" id="CHEBI:29105"/>
    </cofactor>
    <text evidence="12">Binds 1 zinc ion per subunit.</text>
</comment>
<feature type="transmembrane region" description="Helical" evidence="12">
    <location>
        <begin position="177"/>
        <end position="198"/>
    </location>
</feature>
<comment type="subcellular location">
    <subcellularLocation>
        <location evidence="1 12">Cell membrane</location>
        <topology evidence="1 12">Multi-pass membrane protein</topology>
    </subcellularLocation>
</comment>
<keyword evidence="11 12" id="KW-0472">Membrane</keyword>
<dbReference type="RefSeq" id="WP_380690780.1">
    <property type="nucleotide sequence ID" value="NZ_JBHRSS010000007.1"/>
</dbReference>
<evidence type="ECO:0000256" key="5">
    <source>
        <dbReference type="ARBA" id="ARBA00022692"/>
    </source>
</evidence>